<reference evidence="6" key="1">
    <citation type="submission" date="2020-06" db="EMBL/GenBank/DDBJ databases">
        <title>Stable isotope informed genome-resolved metagenomics uncovers potential trophic interactions in rhizosphere soil.</title>
        <authorList>
            <person name="Starr E.P."/>
            <person name="Shi S."/>
            <person name="Blazewicz S.J."/>
            <person name="Koch B.J."/>
            <person name="Probst A.J."/>
            <person name="Hungate B.A."/>
            <person name="Pett-Ridge J."/>
            <person name="Firestone M.K."/>
            <person name="Banfield J.F."/>
        </authorList>
    </citation>
    <scope>NUCLEOTIDE SEQUENCE</scope>
    <source>
        <strain evidence="6">YM_69_17</strain>
    </source>
</reference>
<dbReference type="Pfam" id="PF25954">
    <property type="entry name" value="Beta-barrel_RND_2"/>
    <property type="match status" value="1"/>
</dbReference>
<dbReference type="Gene3D" id="2.40.30.170">
    <property type="match status" value="1"/>
</dbReference>
<dbReference type="GO" id="GO:1990281">
    <property type="term" value="C:efflux pump complex"/>
    <property type="evidence" value="ECO:0007669"/>
    <property type="project" value="TreeGrafter"/>
</dbReference>
<feature type="region of interest" description="Disordered" evidence="2">
    <location>
        <begin position="350"/>
        <end position="372"/>
    </location>
</feature>
<dbReference type="Proteomes" id="UP000700706">
    <property type="component" value="Unassembled WGS sequence"/>
</dbReference>
<organism evidence="6 7">
    <name type="scientific">Inquilinus limosus</name>
    <dbReference type="NCBI Taxonomy" id="171674"/>
    <lineage>
        <taxon>Bacteria</taxon>
        <taxon>Pseudomonadati</taxon>
        <taxon>Pseudomonadota</taxon>
        <taxon>Alphaproteobacteria</taxon>
        <taxon>Rhodospirillales</taxon>
        <taxon>Rhodospirillaceae</taxon>
        <taxon>Inquilinus</taxon>
    </lineage>
</organism>
<dbReference type="EMBL" id="JAEKLZ010000487">
    <property type="protein sequence ID" value="MBW8729085.1"/>
    <property type="molecule type" value="Genomic_DNA"/>
</dbReference>
<evidence type="ECO:0000259" key="5">
    <source>
        <dbReference type="Pfam" id="PF25954"/>
    </source>
</evidence>
<dbReference type="Gene3D" id="2.40.420.20">
    <property type="match status" value="1"/>
</dbReference>
<keyword evidence="3" id="KW-1133">Transmembrane helix</keyword>
<protein>
    <submittedName>
        <fullName evidence="6">Efflux RND transporter periplasmic adaptor subunit</fullName>
    </submittedName>
</protein>
<dbReference type="InterPro" id="IPR058792">
    <property type="entry name" value="Beta-barrel_RND_2"/>
</dbReference>
<comment type="similarity">
    <text evidence="1">Belongs to the membrane fusion protein (MFP) (TC 8.A.1) family.</text>
</comment>
<keyword evidence="3" id="KW-0812">Transmembrane</keyword>
<feature type="transmembrane region" description="Helical" evidence="3">
    <location>
        <begin position="9"/>
        <end position="30"/>
    </location>
</feature>
<evidence type="ECO:0000313" key="6">
    <source>
        <dbReference type="EMBL" id="MBW8729085.1"/>
    </source>
</evidence>
<name>A0A952FTM1_9PROT</name>
<evidence type="ECO:0000259" key="4">
    <source>
        <dbReference type="Pfam" id="PF25917"/>
    </source>
</evidence>
<dbReference type="FunFam" id="2.40.30.170:FF:000010">
    <property type="entry name" value="Efflux RND transporter periplasmic adaptor subunit"/>
    <property type="match status" value="1"/>
</dbReference>
<evidence type="ECO:0000313" key="7">
    <source>
        <dbReference type="Proteomes" id="UP000700706"/>
    </source>
</evidence>
<dbReference type="Pfam" id="PF25917">
    <property type="entry name" value="BSH_RND"/>
    <property type="match status" value="1"/>
</dbReference>
<dbReference type="PANTHER" id="PTHR30469">
    <property type="entry name" value="MULTIDRUG RESISTANCE PROTEIN MDTA"/>
    <property type="match status" value="1"/>
</dbReference>
<dbReference type="AlphaFoldDB" id="A0A952FTM1"/>
<evidence type="ECO:0000256" key="1">
    <source>
        <dbReference type="ARBA" id="ARBA00009477"/>
    </source>
</evidence>
<feature type="domain" description="Multidrug resistance protein MdtA-like barrel-sandwich hybrid" evidence="4">
    <location>
        <begin position="78"/>
        <end position="192"/>
    </location>
</feature>
<dbReference type="SUPFAM" id="SSF111369">
    <property type="entry name" value="HlyD-like secretion proteins"/>
    <property type="match status" value="1"/>
</dbReference>
<dbReference type="InterPro" id="IPR006143">
    <property type="entry name" value="RND_pump_MFP"/>
</dbReference>
<dbReference type="Gene3D" id="1.10.287.470">
    <property type="entry name" value="Helix hairpin bin"/>
    <property type="match status" value="1"/>
</dbReference>
<keyword evidence="3" id="KW-0472">Membrane</keyword>
<dbReference type="GO" id="GO:0015562">
    <property type="term" value="F:efflux transmembrane transporter activity"/>
    <property type="evidence" value="ECO:0007669"/>
    <property type="project" value="TreeGrafter"/>
</dbReference>
<dbReference type="InterPro" id="IPR058625">
    <property type="entry name" value="MdtA-like_BSH"/>
</dbReference>
<dbReference type="PANTHER" id="PTHR30469:SF11">
    <property type="entry name" value="BLL4320 PROTEIN"/>
    <property type="match status" value="1"/>
</dbReference>
<feature type="compositionally biased region" description="Low complexity" evidence="2">
    <location>
        <begin position="355"/>
        <end position="372"/>
    </location>
</feature>
<feature type="domain" description="CusB-like beta-barrel" evidence="5">
    <location>
        <begin position="206"/>
        <end position="274"/>
    </location>
</feature>
<gene>
    <name evidence="6" type="ORF">JF625_28545</name>
</gene>
<accession>A0A952FTM1</accession>
<proteinExistence type="inferred from homology"/>
<dbReference type="Gene3D" id="2.40.50.100">
    <property type="match status" value="1"/>
</dbReference>
<dbReference type="NCBIfam" id="TIGR01730">
    <property type="entry name" value="RND_mfp"/>
    <property type="match status" value="1"/>
</dbReference>
<evidence type="ECO:0000256" key="2">
    <source>
        <dbReference type="SAM" id="MobiDB-lite"/>
    </source>
</evidence>
<sequence>MAKSRTASLILRMVVMLIVIGVILGGIFGFQAFKSQMIAQAIAARSNPAQTVSTTTATTSDWQERLEAVGSFRAVNGADLSSEVSGIVESFSFQDGQDVAAGAPLLQLRAEEDIATLRQYQAAADNAQLTYDRDLKQLKAQGVSQATLKSNQAQVAAQQALIDKKTVRAPFAGRLGTRQVDLGQYLAAGTTMVTLQSLDPILFDFTLPQQALAKLKTGQPVTATLDAYPGRGFDGTITAISPVVDSTTRSLTVRASLANPDHLLLPGMYGKAAVAVGQPQRYVTLPATAIVSNPYGDIAYVVGGEGAGQTVKQIFVTTAGSRGDQVAVAKGVKEGDTVVTSGQLKLQNGSPVTINNAVTPPNDPNAAPADPS</sequence>
<evidence type="ECO:0000256" key="3">
    <source>
        <dbReference type="SAM" id="Phobius"/>
    </source>
</evidence>
<comment type="caution">
    <text evidence="6">The sequence shown here is derived from an EMBL/GenBank/DDBJ whole genome shotgun (WGS) entry which is preliminary data.</text>
</comment>